<keyword evidence="4" id="KW-1185">Reference proteome</keyword>
<gene>
    <name evidence="3" type="ORF">GCM10008986_04150</name>
</gene>
<keyword evidence="2" id="KW-0812">Transmembrane</keyword>
<dbReference type="EMBL" id="BAAADO010000001">
    <property type="protein sequence ID" value="GAA0482450.1"/>
    <property type="molecule type" value="Genomic_DNA"/>
</dbReference>
<comment type="caution">
    <text evidence="3">The sequence shown here is derived from an EMBL/GenBank/DDBJ whole genome shotgun (WGS) entry which is preliminary data.</text>
</comment>
<evidence type="ECO:0008006" key="5">
    <source>
        <dbReference type="Google" id="ProtNLM"/>
    </source>
</evidence>
<proteinExistence type="predicted"/>
<feature type="region of interest" description="Disordered" evidence="1">
    <location>
        <begin position="74"/>
        <end position="97"/>
    </location>
</feature>
<dbReference type="RefSeq" id="WP_343837004.1">
    <property type="nucleotide sequence ID" value="NZ_BAAADO010000001.1"/>
</dbReference>
<protein>
    <recommendedName>
        <fullName evidence="5">YceG-like family protein</fullName>
    </recommendedName>
</protein>
<evidence type="ECO:0000256" key="2">
    <source>
        <dbReference type="SAM" id="Phobius"/>
    </source>
</evidence>
<evidence type="ECO:0000313" key="4">
    <source>
        <dbReference type="Proteomes" id="UP001500880"/>
    </source>
</evidence>
<evidence type="ECO:0000256" key="1">
    <source>
        <dbReference type="SAM" id="MobiDB-lite"/>
    </source>
</evidence>
<feature type="compositionally biased region" description="Basic and acidic residues" evidence="1">
    <location>
        <begin position="82"/>
        <end position="97"/>
    </location>
</feature>
<keyword evidence="2" id="KW-0472">Membrane</keyword>
<evidence type="ECO:0000313" key="3">
    <source>
        <dbReference type="EMBL" id="GAA0482450.1"/>
    </source>
</evidence>
<name>A0ABP3KM15_9BACI</name>
<reference evidence="4" key="1">
    <citation type="journal article" date="2019" name="Int. J. Syst. Evol. Microbiol.">
        <title>The Global Catalogue of Microorganisms (GCM) 10K type strain sequencing project: providing services to taxonomists for standard genome sequencing and annotation.</title>
        <authorList>
            <consortium name="The Broad Institute Genomics Platform"/>
            <consortium name="The Broad Institute Genome Sequencing Center for Infectious Disease"/>
            <person name="Wu L."/>
            <person name="Ma J."/>
        </authorList>
    </citation>
    <scope>NUCLEOTIDE SEQUENCE [LARGE SCALE GENOMIC DNA]</scope>
    <source>
        <strain evidence="4">JCM 12389</strain>
    </source>
</reference>
<organism evidence="3 4">
    <name type="scientific">Salinibacillus aidingensis</name>
    <dbReference type="NCBI Taxonomy" id="237684"/>
    <lineage>
        <taxon>Bacteria</taxon>
        <taxon>Bacillati</taxon>
        <taxon>Bacillota</taxon>
        <taxon>Bacilli</taxon>
        <taxon>Bacillales</taxon>
        <taxon>Bacillaceae</taxon>
        <taxon>Salinibacillus</taxon>
    </lineage>
</organism>
<accession>A0ABP3KM15</accession>
<dbReference type="Gene3D" id="3.30.1490.480">
    <property type="entry name" value="Endolytic murein transglycosylase"/>
    <property type="match status" value="1"/>
</dbReference>
<keyword evidence="2" id="KW-1133">Transmembrane helix</keyword>
<sequence length="167" mass="18728">MKYILRSFALGILTATVLIGVIYFAGDSSSANEEAALTTEKATTYLENEGLHVVEQKKWKQLNQTLADQQEQLEIVNNIDNPAKDDEKTNKDSKEKNKNRITVTIDIESGMATSEVANLLKEKQMIDNAGEFESYLAEHGYEKAVQIGSFEVHSDMDFYQIAETITN</sequence>
<feature type="transmembrane region" description="Helical" evidence="2">
    <location>
        <begin position="7"/>
        <end position="26"/>
    </location>
</feature>
<dbReference type="Proteomes" id="UP001500880">
    <property type="component" value="Unassembled WGS sequence"/>
</dbReference>